<accession>A0ABY6GDE2</accession>
<dbReference type="RefSeq" id="WP_231042997.1">
    <property type="nucleotide sequence ID" value="NZ_CP106881.1"/>
</dbReference>
<gene>
    <name evidence="5" type="ORF">M9799_07825</name>
</gene>
<dbReference type="PANTHER" id="PTHR11941:SF169">
    <property type="entry name" value="(7AS)-7A-METHYL-1,5-DIOXO-2,3,5,6,7,7A-HEXAHYDRO-1H-INDENE-CARBOXYL-COA HYDROLASE"/>
    <property type="match status" value="1"/>
</dbReference>
<name>A0ABY6GDE2_9BURK</name>
<dbReference type="EMBL" id="CP106881">
    <property type="protein sequence ID" value="UYG53111.1"/>
    <property type="molecule type" value="Genomic_DNA"/>
</dbReference>
<reference evidence="5" key="1">
    <citation type="submission" date="2022-09" db="EMBL/GenBank/DDBJ databases">
        <title>The complete genome of Acidovorax sp. 5MLIR.</title>
        <authorList>
            <person name="Liu L."/>
            <person name="Yue J."/>
            <person name="Yang F."/>
            <person name="Yuan J."/>
            <person name="Li L."/>
        </authorList>
    </citation>
    <scope>NUCLEOTIDE SEQUENCE</scope>
    <source>
        <strain evidence="5">5MLIR</strain>
    </source>
</reference>
<organism evidence="5 6">
    <name type="scientific">Comamonas endophytica</name>
    <dbReference type="NCBI Taxonomy" id="2949090"/>
    <lineage>
        <taxon>Bacteria</taxon>
        <taxon>Pseudomonadati</taxon>
        <taxon>Pseudomonadota</taxon>
        <taxon>Betaproteobacteria</taxon>
        <taxon>Burkholderiales</taxon>
        <taxon>Comamonadaceae</taxon>
        <taxon>Comamonas</taxon>
    </lineage>
</organism>
<sequence length="261" mass="27582">MNADAGEILYEVRDGHTAVLTLNRPQARNAVNGAVAAAMEALVERTESDPEIRAVVLASSHAEVFSAGADLKEIAAGRRASLRTERGGFAGLAFARRDKPWIAAVDGKALAGGCELVLSCDMVVASTAASFGLPEVLRGLVAAAGGLYRLPRALPPNVALELIATALPIDAARAHHFGFVNRLTAPGEALQEALLLARQIGANAPVAVRESLKVARAALDRIEPELRQRSAEAMAVVAASEDYREGPLAFIEKRAPRWRGR</sequence>
<keyword evidence="3" id="KW-0456">Lyase</keyword>
<dbReference type="PANTHER" id="PTHR11941">
    <property type="entry name" value="ENOYL-COA HYDRATASE-RELATED"/>
    <property type="match status" value="1"/>
</dbReference>
<comment type="similarity">
    <text evidence="1 4">Belongs to the enoyl-CoA hydratase/isomerase family.</text>
</comment>
<dbReference type="CDD" id="cd06558">
    <property type="entry name" value="crotonase-like"/>
    <property type="match status" value="1"/>
</dbReference>
<dbReference type="Proteomes" id="UP001162800">
    <property type="component" value="Chromosome"/>
</dbReference>
<evidence type="ECO:0000313" key="5">
    <source>
        <dbReference type="EMBL" id="UYG53111.1"/>
    </source>
</evidence>
<dbReference type="Pfam" id="PF00378">
    <property type="entry name" value="ECH_1"/>
    <property type="match status" value="1"/>
</dbReference>
<keyword evidence="2" id="KW-0443">Lipid metabolism</keyword>
<dbReference type="Gene3D" id="1.10.12.10">
    <property type="entry name" value="Lyase 2-enoyl-coa Hydratase, Chain A, domain 2"/>
    <property type="match status" value="1"/>
</dbReference>
<protein>
    <submittedName>
        <fullName evidence="5">Enoyl-CoA hydratase-related protein</fullName>
    </submittedName>
</protein>
<evidence type="ECO:0000256" key="4">
    <source>
        <dbReference type="RuleBase" id="RU003707"/>
    </source>
</evidence>
<evidence type="ECO:0000256" key="2">
    <source>
        <dbReference type="ARBA" id="ARBA00023098"/>
    </source>
</evidence>
<evidence type="ECO:0000313" key="6">
    <source>
        <dbReference type="Proteomes" id="UP001162800"/>
    </source>
</evidence>
<keyword evidence="6" id="KW-1185">Reference proteome</keyword>
<dbReference type="Gene3D" id="3.90.226.10">
    <property type="entry name" value="2-enoyl-CoA Hydratase, Chain A, domain 1"/>
    <property type="match status" value="1"/>
</dbReference>
<dbReference type="InterPro" id="IPR029045">
    <property type="entry name" value="ClpP/crotonase-like_dom_sf"/>
</dbReference>
<dbReference type="PROSITE" id="PS00166">
    <property type="entry name" value="ENOYL_COA_HYDRATASE"/>
    <property type="match status" value="1"/>
</dbReference>
<proteinExistence type="inferred from homology"/>
<dbReference type="InterPro" id="IPR018376">
    <property type="entry name" value="Enoyl-CoA_hyd/isom_CS"/>
</dbReference>
<evidence type="ECO:0000256" key="3">
    <source>
        <dbReference type="ARBA" id="ARBA00023239"/>
    </source>
</evidence>
<evidence type="ECO:0000256" key="1">
    <source>
        <dbReference type="ARBA" id="ARBA00005254"/>
    </source>
</evidence>
<dbReference type="SUPFAM" id="SSF52096">
    <property type="entry name" value="ClpP/crotonase"/>
    <property type="match status" value="1"/>
</dbReference>
<dbReference type="InterPro" id="IPR001753">
    <property type="entry name" value="Enoyl-CoA_hydra/iso"/>
</dbReference>
<dbReference type="InterPro" id="IPR014748">
    <property type="entry name" value="Enoyl-CoA_hydra_C"/>
</dbReference>